<dbReference type="AlphaFoldDB" id="A0A7K0G558"/>
<dbReference type="RefSeq" id="WP_154283170.1">
    <property type="nucleotide sequence ID" value="NZ_JBHUJQ010000001.1"/>
</dbReference>
<reference evidence="3 4" key="1">
    <citation type="submission" date="2019-11" db="EMBL/GenBank/DDBJ databases">
        <title>Pedobacter petrophilus genome.</title>
        <authorList>
            <person name="Feldbauer M.J."/>
            <person name="Newman J.D."/>
        </authorList>
    </citation>
    <scope>NUCLEOTIDE SEQUENCE [LARGE SCALE GENOMIC DNA]</scope>
    <source>
        <strain evidence="3 4">LMG 29686</strain>
    </source>
</reference>
<feature type="transmembrane region" description="Helical" evidence="1">
    <location>
        <begin position="87"/>
        <end position="105"/>
    </location>
</feature>
<evidence type="ECO:0000313" key="4">
    <source>
        <dbReference type="Proteomes" id="UP000487757"/>
    </source>
</evidence>
<evidence type="ECO:0000313" key="3">
    <source>
        <dbReference type="EMBL" id="MRX78771.1"/>
    </source>
</evidence>
<evidence type="ECO:0000259" key="2">
    <source>
        <dbReference type="Pfam" id="PF22570"/>
    </source>
</evidence>
<dbReference type="InterPro" id="IPR054331">
    <property type="entry name" value="LiaF_TM"/>
</dbReference>
<sequence length="129" mass="14468">MENFTKSNHENKQLGLGILIVLIGSVFLLRNTGLDIPHWILSWHTAMLAVGLWLGYRRNFESGGWLAITIIGGIFTLKDISLFDFDLSRISTALILIGLGLYVILKPKKIKTFDQFGQHPAAKKEGINF</sequence>
<name>A0A7K0G558_9SPHI</name>
<feature type="transmembrane region" description="Helical" evidence="1">
    <location>
        <begin position="36"/>
        <end position="56"/>
    </location>
</feature>
<keyword evidence="1" id="KW-1133">Transmembrane helix</keyword>
<proteinExistence type="predicted"/>
<dbReference type="OrthoDB" id="129627at2"/>
<comment type="caution">
    <text evidence="3">The sequence shown here is derived from an EMBL/GenBank/DDBJ whole genome shotgun (WGS) entry which is preliminary data.</text>
</comment>
<dbReference type="Proteomes" id="UP000487757">
    <property type="component" value="Unassembled WGS sequence"/>
</dbReference>
<feature type="transmembrane region" description="Helical" evidence="1">
    <location>
        <begin position="63"/>
        <end position="81"/>
    </location>
</feature>
<keyword evidence="4" id="KW-1185">Reference proteome</keyword>
<dbReference type="Pfam" id="PF22570">
    <property type="entry name" value="LiaF-TM"/>
    <property type="match status" value="1"/>
</dbReference>
<keyword evidence="1" id="KW-0812">Transmembrane</keyword>
<feature type="domain" description="LiaF transmembrane" evidence="2">
    <location>
        <begin position="16"/>
        <end position="109"/>
    </location>
</feature>
<evidence type="ECO:0000256" key="1">
    <source>
        <dbReference type="SAM" id="Phobius"/>
    </source>
</evidence>
<protein>
    <recommendedName>
        <fullName evidence="2">LiaF transmembrane domain-containing protein</fullName>
    </recommendedName>
</protein>
<feature type="transmembrane region" description="Helical" evidence="1">
    <location>
        <begin position="12"/>
        <end position="30"/>
    </location>
</feature>
<organism evidence="3 4">
    <name type="scientific">Pedobacter petrophilus</name>
    <dbReference type="NCBI Taxonomy" id="1908241"/>
    <lineage>
        <taxon>Bacteria</taxon>
        <taxon>Pseudomonadati</taxon>
        <taxon>Bacteroidota</taxon>
        <taxon>Sphingobacteriia</taxon>
        <taxon>Sphingobacteriales</taxon>
        <taxon>Sphingobacteriaceae</taxon>
        <taxon>Pedobacter</taxon>
    </lineage>
</organism>
<dbReference type="EMBL" id="WKKH01000072">
    <property type="protein sequence ID" value="MRX78771.1"/>
    <property type="molecule type" value="Genomic_DNA"/>
</dbReference>
<accession>A0A7K0G558</accession>
<gene>
    <name evidence="3" type="ORF">GJU39_22085</name>
</gene>
<keyword evidence="1" id="KW-0472">Membrane</keyword>